<accession>A0A8X9ABV1</accession>
<evidence type="ECO:0000256" key="1">
    <source>
        <dbReference type="SAM" id="MobiDB-lite"/>
    </source>
</evidence>
<gene>
    <name evidence="2" type="ORF">SASPL_102118</name>
</gene>
<evidence type="ECO:0000313" key="3">
    <source>
        <dbReference type="Proteomes" id="UP000298416"/>
    </source>
</evidence>
<reference evidence="2" key="1">
    <citation type="submission" date="2018-01" db="EMBL/GenBank/DDBJ databases">
        <authorList>
            <person name="Mao J.F."/>
        </authorList>
    </citation>
    <scope>NUCLEOTIDE SEQUENCE</scope>
    <source>
        <strain evidence="2">Huo1</strain>
        <tissue evidence="2">Leaf</tissue>
    </source>
</reference>
<feature type="compositionally biased region" description="Low complexity" evidence="1">
    <location>
        <begin position="80"/>
        <end position="99"/>
    </location>
</feature>
<feature type="region of interest" description="Disordered" evidence="1">
    <location>
        <begin position="21"/>
        <end position="112"/>
    </location>
</feature>
<dbReference type="Proteomes" id="UP000298416">
    <property type="component" value="Unassembled WGS sequence"/>
</dbReference>
<proteinExistence type="predicted"/>
<organism evidence="2">
    <name type="scientific">Salvia splendens</name>
    <name type="common">Scarlet sage</name>
    <dbReference type="NCBI Taxonomy" id="180675"/>
    <lineage>
        <taxon>Eukaryota</taxon>
        <taxon>Viridiplantae</taxon>
        <taxon>Streptophyta</taxon>
        <taxon>Embryophyta</taxon>
        <taxon>Tracheophyta</taxon>
        <taxon>Spermatophyta</taxon>
        <taxon>Magnoliopsida</taxon>
        <taxon>eudicotyledons</taxon>
        <taxon>Gunneridae</taxon>
        <taxon>Pentapetalae</taxon>
        <taxon>asterids</taxon>
        <taxon>lamiids</taxon>
        <taxon>Lamiales</taxon>
        <taxon>Lamiaceae</taxon>
        <taxon>Nepetoideae</taxon>
        <taxon>Mentheae</taxon>
        <taxon>Salviinae</taxon>
        <taxon>Salvia</taxon>
        <taxon>Salvia subgen. Calosphace</taxon>
        <taxon>core Calosphace</taxon>
    </lineage>
</organism>
<protein>
    <submittedName>
        <fullName evidence="2">Uncharacterized protein</fullName>
    </submittedName>
</protein>
<dbReference type="AlphaFoldDB" id="A0A8X9ABV1"/>
<dbReference type="EMBL" id="PNBA02000001">
    <property type="protein sequence ID" value="KAG6437207.1"/>
    <property type="molecule type" value="Genomic_DNA"/>
</dbReference>
<keyword evidence="3" id="KW-1185">Reference proteome</keyword>
<name>A0A8X9ABV1_SALSN</name>
<reference evidence="2" key="2">
    <citation type="submission" date="2020-08" db="EMBL/GenBank/DDBJ databases">
        <title>Plant Genome Project.</title>
        <authorList>
            <person name="Zhang R.-G."/>
        </authorList>
    </citation>
    <scope>NUCLEOTIDE SEQUENCE</scope>
    <source>
        <strain evidence="2">Huo1</strain>
        <tissue evidence="2">Leaf</tissue>
    </source>
</reference>
<evidence type="ECO:0000313" key="2">
    <source>
        <dbReference type="EMBL" id="KAG6437207.1"/>
    </source>
</evidence>
<comment type="caution">
    <text evidence="2">The sequence shown here is derived from an EMBL/GenBank/DDBJ whole genome shotgun (WGS) entry which is preliminary data.</text>
</comment>
<sequence length="132" mass="14111">MESMPQYRREVKLRFRGVGIEEIGEDGAAESGCGSRGGGEREVGLCHGRGGSDGDDSAAAAREELDRDSNQSACGVDMVEMMSSAAEPTSSPPSSVKNSESPEEKAEKGGVVVSSYWVISRPKITREIWKEI</sequence>